<name>A0A6J4QJY2_9PSEU</name>
<sequence length="38" mass="3424">GSGGPSSGSRRPRPGGAGAAAPVGPLGATAGPRRRAGV</sequence>
<protein>
    <submittedName>
        <fullName evidence="2">Uncharacterized protein</fullName>
    </submittedName>
</protein>
<feature type="non-terminal residue" evidence="2">
    <location>
        <position position="38"/>
    </location>
</feature>
<dbReference type="AlphaFoldDB" id="A0A6J4QJY2"/>
<proteinExistence type="predicted"/>
<reference evidence="2" key="1">
    <citation type="submission" date="2020-02" db="EMBL/GenBank/DDBJ databases">
        <authorList>
            <person name="Meier V. D."/>
        </authorList>
    </citation>
    <scope>NUCLEOTIDE SEQUENCE</scope>
    <source>
        <strain evidence="2">AVDCRST_MAG66</strain>
    </source>
</reference>
<evidence type="ECO:0000256" key="1">
    <source>
        <dbReference type="SAM" id="MobiDB-lite"/>
    </source>
</evidence>
<accession>A0A6J4QJY2</accession>
<feature type="compositionally biased region" description="Low complexity" evidence="1">
    <location>
        <begin position="19"/>
        <end position="31"/>
    </location>
</feature>
<organism evidence="2">
    <name type="scientific">uncultured Pseudonocardia sp</name>
    <dbReference type="NCBI Taxonomy" id="211455"/>
    <lineage>
        <taxon>Bacteria</taxon>
        <taxon>Bacillati</taxon>
        <taxon>Actinomycetota</taxon>
        <taxon>Actinomycetes</taxon>
        <taxon>Pseudonocardiales</taxon>
        <taxon>Pseudonocardiaceae</taxon>
        <taxon>Pseudonocardia</taxon>
        <taxon>environmental samples</taxon>
    </lineage>
</organism>
<dbReference type="EMBL" id="CADCUS010000534">
    <property type="protein sequence ID" value="CAA9439604.1"/>
    <property type="molecule type" value="Genomic_DNA"/>
</dbReference>
<gene>
    <name evidence="2" type="ORF">AVDCRST_MAG66-3897</name>
</gene>
<feature type="region of interest" description="Disordered" evidence="1">
    <location>
        <begin position="1"/>
        <end position="38"/>
    </location>
</feature>
<evidence type="ECO:0000313" key="2">
    <source>
        <dbReference type="EMBL" id="CAA9439604.1"/>
    </source>
</evidence>
<feature type="non-terminal residue" evidence="2">
    <location>
        <position position="1"/>
    </location>
</feature>